<evidence type="ECO:0000313" key="2">
    <source>
        <dbReference type="EMBL" id="MDK9498689.1"/>
    </source>
</evidence>
<evidence type="ECO:0008006" key="4">
    <source>
        <dbReference type="Google" id="ProtNLM"/>
    </source>
</evidence>
<feature type="signal peptide" evidence="1">
    <location>
        <begin position="1"/>
        <end position="30"/>
    </location>
</feature>
<protein>
    <recommendedName>
        <fullName evidence="4">Secreted protein</fullName>
    </recommendedName>
</protein>
<feature type="chain" id="PRO_5045918670" description="Secreted protein" evidence="1">
    <location>
        <begin position="31"/>
        <end position="252"/>
    </location>
</feature>
<name>A0ABT7GZM0_9ACTN</name>
<proteinExistence type="predicted"/>
<accession>A0ABT7GZM0</accession>
<evidence type="ECO:0000313" key="3">
    <source>
        <dbReference type="Proteomes" id="UP001223390"/>
    </source>
</evidence>
<dbReference type="RefSeq" id="WP_285344779.1">
    <property type="nucleotide sequence ID" value="NZ_JASITI010000033.1"/>
</dbReference>
<dbReference type="EMBL" id="JASITI010000033">
    <property type="protein sequence ID" value="MDK9498689.1"/>
    <property type="molecule type" value="Genomic_DNA"/>
</dbReference>
<keyword evidence="1" id="KW-0732">Signal</keyword>
<gene>
    <name evidence="2" type="ORF">QEZ40_003883</name>
</gene>
<comment type="caution">
    <text evidence="2">The sequence shown here is derived from an EMBL/GenBank/DDBJ whole genome shotgun (WGS) entry which is preliminary data.</text>
</comment>
<dbReference type="PROSITE" id="PS51318">
    <property type="entry name" value="TAT"/>
    <property type="match status" value="1"/>
</dbReference>
<keyword evidence="3" id="KW-1185">Reference proteome</keyword>
<sequence>MQTHTLLRRTAAGLGLAAALTVAVAGTASASPAAATAAAPAPSFDFTDCPAIPAGADAAQWKCEVLTATGSLKLGNRTLPEFAPMTITHAEGPMPGGSKGQVWGALRSGPTAVPGGLFGNPAGDRGPVLGLSVQPEYGGRSDFYSVGDDMGLFTLRYRVLSPLLPQGCVIGAGDAPVEIRLKRVGKSERISKNPPVIKFAAADGSFAVPAAEGCGPLGKVLNDKFGLPAGTGNSITLSALYTFRTYDQLPPR</sequence>
<evidence type="ECO:0000256" key="1">
    <source>
        <dbReference type="SAM" id="SignalP"/>
    </source>
</evidence>
<organism evidence="2 3">
    <name type="scientific">Streptomyces katrae</name>
    <dbReference type="NCBI Taxonomy" id="68223"/>
    <lineage>
        <taxon>Bacteria</taxon>
        <taxon>Bacillati</taxon>
        <taxon>Actinomycetota</taxon>
        <taxon>Actinomycetes</taxon>
        <taxon>Kitasatosporales</taxon>
        <taxon>Streptomycetaceae</taxon>
        <taxon>Streptomyces</taxon>
    </lineage>
</organism>
<dbReference type="Proteomes" id="UP001223390">
    <property type="component" value="Unassembled WGS sequence"/>
</dbReference>
<dbReference type="InterPro" id="IPR006311">
    <property type="entry name" value="TAT_signal"/>
</dbReference>
<reference evidence="2 3" key="1">
    <citation type="submission" date="2023-05" db="EMBL/GenBank/DDBJ databases">
        <title>Sequencing and Assembly of Streptomyces sp. NP73.</title>
        <authorList>
            <person name="Konwar A.N."/>
            <person name="Saikia K."/>
            <person name="Thakur D."/>
        </authorList>
    </citation>
    <scope>NUCLEOTIDE SEQUENCE [LARGE SCALE GENOMIC DNA]</scope>
    <source>
        <strain evidence="2 3">NP73</strain>
    </source>
</reference>